<evidence type="ECO:0000256" key="7">
    <source>
        <dbReference type="ARBA" id="ARBA00038253"/>
    </source>
</evidence>
<proteinExistence type="inferred from homology"/>
<evidence type="ECO:0000256" key="6">
    <source>
        <dbReference type="ARBA" id="ARBA00023163"/>
    </source>
</evidence>
<evidence type="ECO:0000259" key="10">
    <source>
        <dbReference type="PROSITE" id="PS01124"/>
    </source>
</evidence>
<feature type="repeat" description="TPR" evidence="8">
    <location>
        <begin position="281"/>
        <end position="314"/>
    </location>
</feature>
<dbReference type="Pfam" id="PF13424">
    <property type="entry name" value="TPR_12"/>
    <property type="match status" value="2"/>
</dbReference>
<dbReference type="EMBL" id="JACGWS010000004">
    <property type="protein sequence ID" value="MBC8754726.1"/>
    <property type="molecule type" value="Genomic_DNA"/>
</dbReference>
<evidence type="ECO:0000313" key="12">
    <source>
        <dbReference type="Proteomes" id="UP000619238"/>
    </source>
</evidence>
<keyword evidence="12" id="KW-1185">Reference proteome</keyword>
<comment type="similarity">
    <text evidence="7">Belongs to the Rap family.</text>
</comment>
<dbReference type="PROSITE" id="PS50005">
    <property type="entry name" value="TPR"/>
    <property type="match status" value="2"/>
</dbReference>
<dbReference type="InterPro" id="IPR051476">
    <property type="entry name" value="Bac_ResReg_Asp_Phosphatase"/>
</dbReference>
<reference evidence="11 12" key="1">
    <citation type="submission" date="2020-07" db="EMBL/GenBank/DDBJ databases">
        <title>Description of Kordia aestuariivivens sp. nov., isolated from a tidal flat.</title>
        <authorList>
            <person name="Park S."/>
            <person name="Yoon J.-H."/>
        </authorList>
    </citation>
    <scope>NUCLEOTIDE SEQUENCE [LARGE SCALE GENOMIC DNA]</scope>
    <source>
        <strain evidence="11 12">YSTF-M3</strain>
    </source>
</reference>
<dbReference type="InterPro" id="IPR018060">
    <property type="entry name" value="HTH_AraC"/>
</dbReference>
<keyword evidence="5" id="KW-0805">Transcription regulation</keyword>
<keyword evidence="2" id="KW-0963">Cytoplasm</keyword>
<dbReference type="SMART" id="SM00028">
    <property type="entry name" value="TPR"/>
    <property type="match status" value="5"/>
</dbReference>
<dbReference type="InterPro" id="IPR019734">
    <property type="entry name" value="TPR_rpt"/>
</dbReference>
<evidence type="ECO:0000256" key="4">
    <source>
        <dbReference type="ARBA" id="ARBA00022803"/>
    </source>
</evidence>
<dbReference type="Pfam" id="PF12833">
    <property type="entry name" value="HTH_18"/>
    <property type="match status" value="1"/>
</dbReference>
<keyword evidence="4 8" id="KW-0802">TPR repeat</keyword>
<keyword evidence="9" id="KW-1133">Transmembrane helix</keyword>
<feature type="transmembrane region" description="Helical" evidence="9">
    <location>
        <begin position="398"/>
        <end position="416"/>
    </location>
</feature>
<comment type="subcellular location">
    <subcellularLocation>
        <location evidence="1">Cytoplasm</location>
    </subcellularLocation>
</comment>
<evidence type="ECO:0000313" key="11">
    <source>
        <dbReference type="EMBL" id="MBC8754726.1"/>
    </source>
</evidence>
<dbReference type="PANTHER" id="PTHR46630:SF1">
    <property type="entry name" value="TETRATRICOPEPTIDE REPEAT PROTEIN 29"/>
    <property type="match status" value="1"/>
</dbReference>
<comment type="caution">
    <text evidence="11">The sequence shown here is derived from an EMBL/GenBank/DDBJ whole genome shotgun (WGS) entry which is preliminary data.</text>
</comment>
<evidence type="ECO:0000256" key="8">
    <source>
        <dbReference type="PROSITE-ProRule" id="PRU00339"/>
    </source>
</evidence>
<feature type="repeat" description="TPR" evidence="8">
    <location>
        <begin position="241"/>
        <end position="274"/>
    </location>
</feature>
<dbReference type="PROSITE" id="PS01124">
    <property type="entry name" value="HTH_ARAC_FAMILY_2"/>
    <property type="match status" value="1"/>
</dbReference>
<dbReference type="Gene3D" id="1.10.10.60">
    <property type="entry name" value="Homeodomain-like"/>
    <property type="match status" value="2"/>
</dbReference>
<evidence type="ECO:0000256" key="5">
    <source>
        <dbReference type="ARBA" id="ARBA00023015"/>
    </source>
</evidence>
<name>A0ABR7Q827_9FLAO</name>
<feature type="domain" description="HTH araC/xylS-type" evidence="10">
    <location>
        <begin position="457"/>
        <end position="565"/>
    </location>
</feature>
<dbReference type="Proteomes" id="UP000619238">
    <property type="component" value="Unassembled WGS sequence"/>
</dbReference>
<dbReference type="Gene3D" id="1.25.40.10">
    <property type="entry name" value="Tetratricopeptide repeat domain"/>
    <property type="match status" value="2"/>
</dbReference>
<dbReference type="SMART" id="SM00342">
    <property type="entry name" value="HTH_ARAC"/>
    <property type="match status" value="1"/>
</dbReference>
<keyword evidence="9" id="KW-0472">Membrane</keyword>
<dbReference type="SUPFAM" id="SSF48452">
    <property type="entry name" value="TPR-like"/>
    <property type="match status" value="2"/>
</dbReference>
<gene>
    <name evidence="11" type="ORF">H2O64_08595</name>
</gene>
<dbReference type="InterPro" id="IPR011990">
    <property type="entry name" value="TPR-like_helical_dom_sf"/>
</dbReference>
<evidence type="ECO:0000256" key="9">
    <source>
        <dbReference type="SAM" id="Phobius"/>
    </source>
</evidence>
<dbReference type="SUPFAM" id="SSF46689">
    <property type="entry name" value="Homeodomain-like"/>
    <property type="match status" value="1"/>
</dbReference>
<evidence type="ECO:0000256" key="1">
    <source>
        <dbReference type="ARBA" id="ARBA00004496"/>
    </source>
</evidence>
<dbReference type="RefSeq" id="WP_187561774.1">
    <property type="nucleotide sequence ID" value="NZ_JACGWS010000004.1"/>
</dbReference>
<organism evidence="11 12">
    <name type="scientific">Kordia aestuariivivens</name>
    <dbReference type="NCBI Taxonomy" id="2759037"/>
    <lineage>
        <taxon>Bacteria</taxon>
        <taxon>Pseudomonadati</taxon>
        <taxon>Bacteroidota</taxon>
        <taxon>Flavobacteriia</taxon>
        <taxon>Flavobacteriales</taxon>
        <taxon>Flavobacteriaceae</taxon>
        <taxon>Kordia</taxon>
    </lineage>
</organism>
<protein>
    <submittedName>
        <fullName evidence="11">Tetratricopeptide repeat protein</fullName>
    </submittedName>
</protein>
<keyword evidence="6" id="KW-0804">Transcription</keyword>
<keyword evidence="3" id="KW-0677">Repeat</keyword>
<accession>A0ABR7Q827</accession>
<sequence>MKHRILRISIGIGMLLSLVHCTQQSTSKNNTDTDDSKPKTHQELVTLINENKKTNLPKMLEYSDALILSAKNKKDTLMILEGYLQKGVAMTHLGDREKAIDTLKSQFSILESENYIKTKCRYFLGIGNAYVLHWKNLEALNFYEKAYKIATEKGYKNWKCIAQVNIAKITRNIGDREEALKIYKDAYAQATEFHIKEDNKLRILMGIGGTFLTLNKPDSALHYSNMGLKISTELNNKMLESYFYHDIGIAYTQKKEYQKALKNLYKVLEYTEPIQNDERSAESLFYIGKCYYELQKYELASQQFEKVVVIVNSFDKIEGSRFEPQELLDTYDLLEKCYGKLKKDATLIKLVASNKNDLRKEIKENNNEVKATLYKNQNQALVNTLKQKALETEFQKKIITIILGCLVLTLIILFYYKNTSKNNKKKFDALMQKRAKNLEAKTNVVSKQINIKDAKVDEIVKRLKKLEAQEYYLDISCSLANMAKKAKTNGTYLTKILKEHEEKTFYEYINELRINYTIQRLQTDKQFRKYTIKHIAMEVGYKSPESFTKHFKQATEINPSYYIKEIEKLHNTNE</sequence>
<dbReference type="PANTHER" id="PTHR46630">
    <property type="entry name" value="TETRATRICOPEPTIDE REPEAT PROTEIN 29"/>
    <property type="match status" value="1"/>
</dbReference>
<evidence type="ECO:0000256" key="2">
    <source>
        <dbReference type="ARBA" id="ARBA00022490"/>
    </source>
</evidence>
<keyword evidence="9" id="KW-0812">Transmembrane</keyword>
<dbReference type="InterPro" id="IPR009057">
    <property type="entry name" value="Homeodomain-like_sf"/>
</dbReference>
<evidence type="ECO:0000256" key="3">
    <source>
        <dbReference type="ARBA" id="ARBA00022737"/>
    </source>
</evidence>